<dbReference type="EMBL" id="BMYF01000023">
    <property type="protein sequence ID" value="GHB49318.1"/>
    <property type="molecule type" value="Genomic_DNA"/>
</dbReference>
<gene>
    <name evidence="1" type="ORF">GCM10008106_32660</name>
</gene>
<reference evidence="1" key="2">
    <citation type="submission" date="2020-09" db="EMBL/GenBank/DDBJ databases">
        <authorList>
            <person name="Sun Q."/>
            <person name="Kim S."/>
        </authorList>
    </citation>
    <scope>NUCLEOTIDE SEQUENCE</scope>
    <source>
        <strain evidence="1">KCTC 23224</strain>
    </source>
</reference>
<dbReference type="InterPro" id="IPR008969">
    <property type="entry name" value="CarboxyPept-like_regulatory"/>
</dbReference>
<organism evidence="1 2">
    <name type="scientific">Mongoliitalea lutea</name>
    <dbReference type="NCBI Taxonomy" id="849756"/>
    <lineage>
        <taxon>Bacteria</taxon>
        <taxon>Pseudomonadati</taxon>
        <taxon>Bacteroidota</taxon>
        <taxon>Cytophagia</taxon>
        <taxon>Cytophagales</taxon>
        <taxon>Cyclobacteriaceae</taxon>
        <taxon>Mongoliitalea</taxon>
    </lineage>
</organism>
<dbReference type="AlphaFoldDB" id="A0A8J3D0V1"/>
<evidence type="ECO:0008006" key="3">
    <source>
        <dbReference type="Google" id="ProtNLM"/>
    </source>
</evidence>
<accession>A0A8J3D0V1</accession>
<evidence type="ECO:0000313" key="1">
    <source>
        <dbReference type="EMBL" id="GHB49318.1"/>
    </source>
</evidence>
<dbReference type="SUPFAM" id="SSF49464">
    <property type="entry name" value="Carboxypeptidase regulatory domain-like"/>
    <property type="match status" value="1"/>
</dbReference>
<comment type="caution">
    <text evidence="1">The sequence shown here is derived from an EMBL/GenBank/DDBJ whole genome shotgun (WGS) entry which is preliminary data.</text>
</comment>
<protein>
    <recommendedName>
        <fullName evidence="3">CarboxypepD_reg-like domain-containing protein</fullName>
    </recommendedName>
</protein>
<proteinExistence type="predicted"/>
<dbReference type="RefSeq" id="WP_189585234.1">
    <property type="nucleotide sequence ID" value="NZ_BMYF01000023.1"/>
</dbReference>
<reference evidence="1" key="1">
    <citation type="journal article" date="2014" name="Int. J. Syst. Evol. Microbiol.">
        <title>Complete genome sequence of Corynebacterium casei LMG S-19264T (=DSM 44701T), isolated from a smear-ripened cheese.</title>
        <authorList>
            <consortium name="US DOE Joint Genome Institute (JGI-PGF)"/>
            <person name="Walter F."/>
            <person name="Albersmeier A."/>
            <person name="Kalinowski J."/>
            <person name="Ruckert C."/>
        </authorList>
    </citation>
    <scope>NUCLEOTIDE SEQUENCE</scope>
    <source>
        <strain evidence="1">KCTC 23224</strain>
    </source>
</reference>
<evidence type="ECO:0000313" key="2">
    <source>
        <dbReference type="Proteomes" id="UP000642809"/>
    </source>
</evidence>
<dbReference type="Proteomes" id="UP000642809">
    <property type="component" value="Unassembled WGS sequence"/>
</dbReference>
<keyword evidence="2" id="KW-1185">Reference proteome</keyword>
<name>A0A8J3D0V1_9BACT</name>
<sequence>MSNRFLKSLLVIPALDKRLFYHYTFFITFLFLVLLLSKVNAQTSLSGTVKKSSDGKGVFGVNVLVKNPLNQTTLSFGVTDDTGFFSVQLQSEQDSLVVLFRSLTTQDYQITIFNKSQKLEVELQEAFQEIPEFTIKSIKNPISFKNDTLSYSVESFMNQNDRVIADILRKLPGIEVLENGRILYEGKGIQKFYIDGMDLLEGKYNLASNNLPADAVESIQVLENHQPLRVLDSLVFSDRASLNLKLKRKNVWVGTGNLGMGAAPIMYEGKLSPMTFRENLQMLFSAQSNTSGKDIGKELTVLTLEDLQENITKQSDFKPWFGLIPMWVPSINHERFLFNQSNLFSVNILNRNKEGADFRANISFFHDNNRQQGGINTSYFLPNDTLKINELHQNRFFTRALDADISWIKNEKKSYLKNSLNINVLNNSELGASFLNATDWNQIVDLPLASISNSFHTLRPIGKQLVNIKSDVSFKQTNQNFEVSPGSFREQLNDNLPYERLNQGLDYQSFFANQSLGITKGLRKSWSFAGDLGFLFERNMMQSDLNTMVDTPEQLVPDVFRNDLSFRQLKTYVNSQFNLKQDNFNLQFKLPLSYLDIHVNDELLAQQSKFSRILIEPQLFMRFFLSGKWNTTARISRTNDFKGIHDIHYGFILRNFRTFQQRATLVPEVLSHKLSYAINYRDPINSIFSSLTYNFSHHEMNTIMDSEVAPSGEVFYQSLDRKNIATNHLLNVRVSKYFPLFKTNLTWNGNVQHRENEQIINRELADIRYNLLGTGLELQVRPIKIANFSNKTSVNLINSEIGERNTGRIQQLTNLSSLDVFITESQTISLKWEHYDNRLSNSRDVTGFLDMSYRFKLENKKWDISLQGQNLLNSTNFETFTADSFFIRQQNFLLRPRQVLLFVNFSF</sequence>
<dbReference type="SUPFAM" id="SSF56935">
    <property type="entry name" value="Porins"/>
    <property type="match status" value="1"/>
</dbReference>